<feature type="region of interest" description="Disordered" evidence="2">
    <location>
        <begin position="488"/>
        <end position="519"/>
    </location>
</feature>
<proteinExistence type="predicted"/>
<sequence length="519" mass="59412">MRRKKAPDVVRRYFANRTHTGGNHRRHVLTHRCNLSSIKSDAHLKARGQAATNRVGYRNQCDYVTAADTANRKYTLDGAMLRAAVAALACLSVARASPSEPHQMRMYAQNSYNTQDLNSVLTSIEERLRLLDTINTAQVKQARRLDVIQDKLDRVETTITLRLERAQLAAERLEHRLHMLQTTVQASIKESGEKIERSQIKIAEIAQNLTNHINSHAHLLEKVSGAYAETWHRGIVLEALMRDGLALVNVTRRELADGLRALARRQRDARLSSADLEAAFSRRLHDNSYKIDLKMQELLDEQKRFVDSCQRVQLDDPTHVADVLDKLIDSLINKTAATFHELQNIQVTMRNHDNKIMKLLNNGRQTQMQDSNCRRLETLFRNATHTTMKETELQQLTEKFVGLTNRADAALQRLERQLGFDNNEPTPPTSEVKEEADRLLLHLNSIRNEEISDEDDDWEDSDQYNNLFDAGGGSDMMNEDKIILKNPFETSIAARRPHRRHLRKDPYDRGPSLKSKSLS</sequence>
<dbReference type="EMBL" id="KQ459586">
    <property type="protein sequence ID" value="KPI98012.1"/>
    <property type="molecule type" value="Genomic_DNA"/>
</dbReference>
<feature type="compositionally biased region" description="Acidic residues" evidence="2">
    <location>
        <begin position="451"/>
        <end position="462"/>
    </location>
</feature>
<name>A0A194PXG0_PAPXU</name>
<gene>
    <name evidence="3" type="ORF">RR46_11133</name>
</gene>
<keyword evidence="1" id="KW-0175">Coiled coil</keyword>
<evidence type="ECO:0000256" key="1">
    <source>
        <dbReference type="SAM" id="Coils"/>
    </source>
</evidence>
<reference evidence="3 4" key="1">
    <citation type="journal article" date="2015" name="Nat. Commun.">
        <title>Outbred genome sequencing and CRISPR/Cas9 gene editing in butterflies.</title>
        <authorList>
            <person name="Li X."/>
            <person name="Fan D."/>
            <person name="Zhang W."/>
            <person name="Liu G."/>
            <person name="Zhang L."/>
            <person name="Zhao L."/>
            <person name="Fang X."/>
            <person name="Chen L."/>
            <person name="Dong Y."/>
            <person name="Chen Y."/>
            <person name="Ding Y."/>
            <person name="Zhao R."/>
            <person name="Feng M."/>
            <person name="Zhu Y."/>
            <person name="Feng Y."/>
            <person name="Jiang X."/>
            <person name="Zhu D."/>
            <person name="Xiang H."/>
            <person name="Feng X."/>
            <person name="Li S."/>
            <person name="Wang J."/>
            <person name="Zhang G."/>
            <person name="Kronforst M.R."/>
            <person name="Wang W."/>
        </authorList>
    </citation>
    <scope>NUCLEOTIDE SEQUENCE [LARGE SCALE GENOMIC DNA]</scope>
    <source>
        <strain evidence="3">Ya'a_city_454_Px</strain>
        <tissue evidence="3">Whole body</tissue>
    </source>
</reference>
<accession>A0A194PXG0</accession>
<keyword evidence="4" id="KW-1185">Reference proteome</keyword>
<dbReference type="AlphaFoldDB" id="A0A194PXG0"/>
<organism evidence="3 4">
    <name type="scientific">Papilio xuthus</name>
    <name type="common">Asian swallowtail butterfly</name>
    <dbReference type="NCBI Taxonomy" id="66420"/>
    <lineage>
        <taxon>Eukaryota</taxon>
        <taxon>Metazoa</taxon>
        <taxon>Ecdysozoa</taxon>
        <taxon>Arthropoda</taxon>
        <taxon>Hexapoda</taxon>
        <taxon>Insecta</taxon>
        <taxon>Pterygota</taxon>
        <taxon>Neoptera</taxon>
        <taxon>Endopterygota</taxon>
        <taxon>Lepidoptera</taxon>
        <taxon>Glossata</taxon>
        <taxon>Ditrysia</taxon>
        <taxon>Papilionoidea</taxon>
        <taxon>Papilionidae</taxon>
        <taxon>Papilioninae</taxon>
        <taxon>Papilio</taxon>
    </lineage>
</organism>
<feature type="coiled-coil region" evidence="1">
    <location>
        <begin position="163"/>
        <end position="190"/>
    </location>
</feature>
<feature type="region of interest" description="Disordered" evidence="2">
    <location>
        <begin position="451"/>
        <end position="472"/>
    </location>
</feature>
<evidence type="ECO:0000313" key="3">
    <source>
        <dbReference type="EMBL" id="KPI98012.1"/>
    </source>
</evidence>
<evidence type="ECO:0000256" key="2">
    <source>
        <dbReference type="SAM" id="MobiDB-lite"/>
    </source>
</evidence>
<dbReference type="Proteomes" id="UP000053268">
    <property type="component" value="Unassembled WGS sequence"/>
</dbReference>
<evidence type="ECO:0000313" key="4">
    <source>
        <dbReference type="Proteomes" id="UP000053268"/>
    </source>
</evidence>
<protein>
    <submittedName>
        <fullName evidence="3">Uncharacterized protein</fullName>
    </submittedName>
</protein>